<dbReference type="OrthoDB" id="8194627at2"/>
<proteinExistence type="predicted"/>
<name>A0A2U0SI38_9SPHN</name>
<protein>
    <recommendedName>
        <fullName evidence="3">DUF2336 domain-containing protein</fullName>
    </recommendedName>
</protein>
<dbReference type="RefSeq" id="WP_116470398.1">
    <property type="nucleotide sequence ID" value="NZ_QENQ01000001.1"/>
</dbReference>
<gene>
    <name evidence="1" type="ORF">DD559_18075</name>
</gene>
<accession>A0A2U0SI38</accession>
<dbReference type="Pfam" id="PF10098">
    <property type="entry name" value="DUF2336"/>
    <property type="match status" value="1"/>
</dbReference>
<evidence type="ECO:0000313" key="2">
    <source>
        <dbReference type="Proteomes" id="UP000245890"/>
    </source>
</evidence>
<evidence type="ECO:0008006" key="3">
    <source>
        <dbReference type="Google" id="ProtNLM"/>
    </source>
</evidence>
<dbReference type="Proteomes" id="UP000245890">
    <property type="component" value="Unassembled WGS sequence"/>
</dbReference>
<keyword evidence="2" id="KW-1185">Reference proteome</keyword>
<reference evidence="1 2" key="1">
    <citation type="submission" date="2018-05" db="EMBL/GenBank/DDBJ databases">
        <title>Description of Sphingomonas pokkalii sp nov, isolated from the rhizosphere of saline tolerant pokkali rice and its draft genome analysis.</title>
        <authorList>
            <person name="Menon R."/>
            <person name="Kumari S."/>
            <person name="Rameshkumar N."/>
        </authorList>
    </citation>
    <scope>NUCLEOTIDE SEQUENCE [LARGE SCALE GENOMIC DNA]</scope>
    <source>
        <strain evidence="1 2">L3B27</strain>
    </source>
</reference>
<sequence length="357" mass="38218">MSGDFADTRRDFLMGAEDLLRRAAAAERRARTAIAAAAQDFSVPDSLRLEEATRNGMTALLAQWIGAAERQLADFATPGAGGTFPLLCAAGLLNDWALTEALIGQVRQDQLAKALPHQAPRDPAQPSLLSRFVDHPAATIAEAARDLLYAASCSEDPEAGGRRAPRHLQARLLWWVAAAMREQAGSRADIAFDEALCTAVRAALVVLDASSRGAVEPVAMRFAAAVGASLHPVPYLLLEALRDRRLVLFLAILAHAARIDYADARALALDREPDRLLLALHAVGVERDGMAQIGFLLCDADRHRDVAVLADRLDAVVALDRADAATVLAALRLDPAYHAARAAIRRGAMTGWVEGAR</sequence>
<dbReference type="AlphaFoldDB" id="A0A2U0SI38"/>
<evidence type="ECO:0000313" key="1">
    <source>
        <dbReference type="EMBL" id="PVX31004.1"/>
    </source>
</evidence>
<comment type="caution">
    <text evidence="1">The sequence shown here is derived from an EMBL/GenBank/DDBJ whole genome shotgun (WGS) entry which is preliminary data.</text>
</comment>
<organism evidence="1 2">
    <name type="scientific">Sphingomonas pokkalii</name>
    <dbReference type="NCBI Taxonomy" id="2175090"/>
    <lineage>
        <taxon>Bacteria</taxon>
        <taxon>Pseudomonadati</taxon>
        <taxon>Pseudomonadota</taxon>
        <taxon>Alphaproteobacteria</taxon>
        <taxon>Sphingomonadales</taxon>
        <taxon>Sphingomonadaceae</taxon>
        <taxon>Sphingomonas</taxon>
    </lineage>
</organism>
<dbReference type="EMBL" id="QENQ01000001">
    <property type="protein sequence ID" value="PVX31004.1"/>
    <property type="molecule type" value="Genomic_DNA"/>
</dbReference>
<dbReference type="InterPro" id="IPR019285">
    <property type="entry name" value="DUF2336"/>
</dbReference>